<proteinExistence type="predicted"/>
<evidence type="ECO:0000259" key="4">
    <source>
        <dbReference type="Pfam" id="PF23639"/>
    </source>
</evidence>
<dbReference type="Pfam" id="PF18340">
    <property type="entry name" value="TraI_2B"/>
    <property type="match status" value="1"/>
</dbReference>
<dbReference type="PANTHER" id="PTHR43788">
    <property type="entry name" value="DNA2/NAM7 HELICASE FAMILY MEMBER"/>
    <property type="match status" value="1"/>
</dbReference>
<protein>
    <submittedName>
        <fullName evidence="5">Putative conjugative transfer protein TraI</fullName>
    </submittedName>
</protein>
<dbReference type="InterPro" id="IPR050534">
    <property type="entry name" value="Coronavir_polyprotein_1ab"/>
</dbReference>
<dbReference type="SUPFAM" id="SSF55464">
    <property type="entry name" value="Origin of replication-binding domain, RBD-like"/>
    <property type="match status" value="1"/>
</dbReference>
<dbReference type="EMBL" id="LNXW01000006">
    <property type="protein sequence ID" value="KTC82945.1"/>
    <property type="molecule type" value="Genomic_DNA"/>
</dbReference>
<name>A0A0W0SI88_9GAMM</name>
<dbReference type="InterPro" id="IPR014059">
    <property type="entry name" value="TraI/TrwC_relax"/>
</dbReference>
<dbReference type="Gene3D" id="3.40.1360.10">
    <property type="match status" value="1"/>
</dbReference>
<dbReference type="CDD" id="cd17933">
    <property type="entry name" value="DEXSc_RecD-like"/>
    <property type="match status" value="1"/>
</dbReference>
<dbReference type="Gene3D" id="3.40.50.300">
    <property type="entry name" value="P-loop containing nucleotide triphosphate hydrolases"/>
    <property type="match status" value="1"/>
</dbReference>
<dbReference type="InterPro" id="IPR034154">
    <property type="entry name" value="TOPRIM_DnaG/twinkle"/>
</dbReference>
<dbReference type="Pfam" id="PF13604">
    <property type="entry name" value="AAA_30"/>
    <property type="match status" value="1"/>
</dbReference>
<dbReference type="STRING" id="28084.Lche_0168"/>
<dbReference type="CDD" id="cd01029">
    <property type="entry name" value="TOPRIM_primases"/>
    <property type="match status" value="1"/>
</dbReference>
<evidence type="ECO:0000313" key="5">
    <source>
        <dbReference type="EMBL" id="KTC82945.1"/>
    </source>
</evidence>
<evidence type="ECO:0000259" key="2">
    <source>
        <dbReference type="Pfam" id="PF13362"/>
    </source>
</evidence>
<evidence type="ECO:0000313" key="6">
    <source>
        <dbReference type="Proteomes" id="UP000054921"/>
    </source>
</evidence>
<dbReference type="InterPro" id="IPR006171">
    <property type="entry name" value="TOPRIM_dom"/>
</dbReference>
<dbReference type="GO" id="GO:0043139">
    <property type="term" value="F:5'-3' DNA helicase activity"/>
    <property type="evidence" value="ECO:0007669"/>
    <property type="project" value="TreeGrafter"/>
</dbReference>
<dbReference type="NCBIfam" id="TIGR02686">
    <property type="entry name" value="relax_trwC"/>
    <property type="match status" value="1"/>
</dbReference>
<feature type="domain" description="TrwC relaxase" evidence="1">
    <location>
        <begin position="17"/>
        <end position="290"/>
    </location>
</feature>
<evidence type="ECO:0000259" key="1">
    <source>
        <dbReference type="Pfam" id="PF08751"/>
    </source>
</evidence>
<gene>
    <name evidence="5" type="ORF">Lche_0168</name>
</gene>
<dbReference type="OrthoDB" id="1634048at2"/>
<dbReference type="InterPro" id="IPR014862">
    <property type="entry name" value="TrwC"/>
</dbReference>
<dbReference type="InterPro" id="IPR040668">
    <property type="entry name" value="TraI_2B"/>
</dbReference>
<dbReference type="GeneID" id="93294243"/>
<dbReference type="PATRIC" id="fig|28084.5.peg.179"/>
<reference evidence="5 6" key="1">
    <citation type="submission" date="2015-11" db="EMBL/GenBank/DDBJ databases">
        <title>Genomic analysis of 38 Legionella species identifies large and diverse effector repertoires.</title>
        <authorList>
            <person name="Burstein D."/>
            <person name="Amaro F."/>
            <person name="Zusman T."/>
            <person name="Lifshitz Z."/>
            <person name="Cohen O."/>
            <person name="Gilbert J.A."/>
            <person name="Pupko T."/>
            <person name="Shuman H.A."/>
            <person name="Segal G."/>
        </authorList>
    </citation>
    <scope>NUCLEOTIDE SEQUENCE [LARGE SCALE GENOMIC DNA]</scope>
    <source>
        <strain evidence="5 6">ORW</strain>
    </source>
</reference>
<dbReference type="InterPro" id="IPR027417">
    <property type="entry name" value="P-loop_NTPase"/>
</dbReference>
<feature type="domain" description="Toprim" evidence="2">
    <location>
        <begin position="1785"/>
        <end position="1876"/>
    </location>
</feature>
<dbReference type="PANTHER" id="PTHR43788:SF8">
    <property type="entry name" value="DNA-BINDING PROTEIN SMUBP-2"/>
    <property type="match status" value="1"/>
</dbReference>
<dbReference type="InterPro" id="IPR014129">
    <property type="entry name" value="Conjug_relaxase_TraI"/>
</dbReference>
<dbReference type="Pfam" id="PF13362">
    <property type="entry name" value="Toprim_3"/>
    <property type="match status" value="1"/>
</dbReference>
<comment type="caution">
    <text evidence="5">The sequence shown here is derived from an EMBL/GenBank/DDBJ whole genome shotgun (WGS) entry which is preliminary data.</text>
</comment>
<dbReference type="RefSeq" id="WP_014845134.1">
    <property type="nucleotide sequence ID" value="NZ_LNXW01000006.1"/>
</dbReference>
<dbReference type="Pfam" id="PF08751">
    <property type="entry name" value="TrwC"/>
    <property type="match status" value="1"/>
</dbReference>
<sequence>MLSLRVKPIKMPGYYFDKENYYFSNQLTTEWVGLSAERQNLSGEVNVLSLEAVVRGALPSGDVIGLKTQSGEIKHRGGYDLTFSAPKSVSYLGLVCGHKEFIDLHLNAVKTVLKLIEKEAAEARKSGKEGMEYEKTGNLCFATILHDTSRELDPQLHVHALLMNFTERLDGKWRALASDISRNHGTMEWIMDNQIFLGLVYRSEIALGLKEMGLEIEHTGDAHGLFEIKHFDKTLLERMSKRRTQVEEHIKGMHSNSLKAYDRATLDSRKSKEVVSPEELRMRWKAESEALGVNPATYLATLKDKTKESHTPKEAMSNNQELDRSVLDAIAHLEEKKLTFTYQEVLQTSLYFSLGEQGFEALMSRIDQEIDAQNLIALNAENSSFTTSKLINKEQELIKKIVNFTHQKKGIERNMDKVCKLTDNESIQKAVTQALFNKDGVVRIKQQSATSRELLSTLIDYSQDSKIIRILCPSAFSANTINKDMAKSAPTLWQWILSIGKQDLCETVAGFNYRHGSEHKLPFFHSKKEREVLIVDEAQRLAPDEMNTLLSIADKRCAKVIFLEKSQSLSGFKSDIPDLLDKACIKSFEVDDRKVPATSINLIEAQTVEGRILKTAQMYCNLPVIQRQNTKVFTVSKLEAKEVNEAIRTQLKEQGEISSDEKTINTLTRIPLTLSEKKLAKSYQSNWILIHNTRTESKKFTVLGINEKDNQLIVRNSNGARSLLAAKNITDSMQIYEQTPLSVGIGDQLVATASLSFEGLKIGNQYEVTAFTRHGIKIRDGKRSIHLITSNEKHFPLSHAYAKTMYSDDLKPVKQTIMTLPAYALKQNTMSLLCESSKENVMIITDNVDKANRFAMKSATKSSAISLTLDAAKTNHGAQIIDHRTTSDLLSSLEQALTLLTAKKPQKSDAEKALHFAIAHLSEREAAFTRSDLLEVAVHQAIGKAGLNEIDNVLGNAINSGDLISGGNEFLTTKEAVAFEESIIKNVKAGINILKPLMSSDEAQKQLELTDLTKGQKEACELITTTSDQFIMIQGYAGTGKTTMTRSAIDTIKHAQSMTHEEVELIAVAPTHQAVKEMRALGIEAQTLKSFLIEQEQESTLSKKTLVLIDESSMVSNRDCANLMQKIHHSGARCAMLGDISQHQSIESGKPSKILIQEGSIRVACMDDLVRQQVIEYKKAIETLIAGDIDKALAQLANQPLDSITRTKADSPYHSITSSIIETGDSTKDYLQLENTQQQSIDPFQEELKQKNPIEMAVGDYLSRTPSCRDNTIVIIHENKKREVANGLIRDALMKESTLGSENKEFPRLLSTNYTTAELYYCETYRDCLKKQEEYFLKKAEHYFKVVSVDESAKVVVLNDAKGNKCLFVPEKENKDWKIELFQSMPGRVSVGEKIHFKKSDKTLGRFANERVQVTAVNNESFTVKDSSGVEHVLQKKLMSDSHWDYSYTATSYSIQGASSPFVIGVAETKNAQVNHLRSFYIMVTRGSLQAMIYTDDHKKLQKQLRVTPEKTSALESLNHLNVQTKPPIPNAPSTSLKAAQRMPIMKNQEPRYDANMLSQHLSEQAELVIESLLGQPNQALSSKTEYRYGTHGSLSLCLSGEKRGVWHNFETQEKGNMLHLIQKTLNLNFKESLEYAAKLTGDDLKERIKIANKNPNNFQVKDTDKKRKTSDYGLQLVRESKPISGTIAERYLKEIRKIHNVSGENIRFHPNVYTKDTEEVRYRPALLNIARDKDNKVACVEVVYLDNETANKAIMKIKPKKSYGSKAGVGVVLSEGKGHESVTYITEGVETGLSVRDAVQNERVIATLGKENFVNIDMALLTDKIVICMDNDGKSIKEDKVIIQTIERLKQHGKTVEIAIPLHQKDFNDVNKSSGVQGVVDILNKATNVDKFIGCPNKIDMNQDQIKKCLESISRQMNLELPENKNNPIEKLKTLQRGEMEIY</sequence>
<dbReference type="Pfam" id="PF23639">
    <property type="entry name" value="DUF7146"/>
    <property type="match status" value="1"/>
</dbReference>
<dbReference type="NCBIfam" id="NF041492">
    <property type="entry name" value="MobF"/>
    <property type="match status" value="1"/>
</dbReference>
<organism evidence="5 6">
    <name type="scientific">Legionella cherrii</name>
    <dbReference type="NCBI Taxonomy" id="28084"/>
    <lineage>
        <taxon>Bacteria</taxon>
        <taxon>Pseudomonadati</taxon>
        <taxon>Pseudomonadota</taxon>
        <taxon>Gammaproteobacteria</taxon>
        <taxon>Legionellales</taxon>
        <taxon>Legionellaceae</taxon>
        <taxon>Legionella</taxon>
    </lineage>
</organism>
<dbReference type="InterPro" id="IPR055570">
    <property type="entry name" value="DUF7146"/>
</dbReference>
<accession>A0A0W0SI88</accession>
<feature type="domain" description="DUF7146" evidence="4">
    <location>
        <begin position="1672"/>
        <end position="1773"/>
    </location>
</feature>
<evidence type="ECO:0000259" key="3">
    <source>
        <dbReference type="Pfam" id="PF18340"/>
    </source>
</evidence>
<feature type="domain" description="TraI 2B/2B-like" evidence="3">
    <location>
        <begin position="666"/>
        <end position="743"/>
    </location>
</feature>
<dbReference type="Proteomes" id="UP000054921">
    <property type="component" value="Unassembled WGS sequence"/>
</dbReference>
<dbReference type="NCBIfam" id="TIGR02760">
    <property type="entry name" value="TraI_TIGR"/>
    <property type="match status" value="1"/>
</dbReference>
<dbReference type="SUPFAM" id="SSF52540">
    <property type="entry name" value="P-loop containing nucleoside triphosphate hydrolases"/>
    <property type="match status" value="2"/>
</dbReference>